<dbReference type="Pfam" id="PF22725">
    <property type="entry name" value="GFO_IDH_MocA_C3"/>
    <property type="match status" value="1"/>
</dbReference>
<dbReference type="InterPro" id="IPR000683">
    <property type="entry name" value="Gfo/Idh/MocA-like_OxRdtase_N"/>
</dbReference>
<sequence length="342" mass="36302">MTIRIGLIGYGVGGQLFHAPYITASERCELVGIVARSAARVAAARRDHPEVPVFSGMGELIDAGADLVVISTPPETRQALVLEAIGRGVHVVADKPFAPSASAGQELADAAAARGVILNVFHNRRFDTDVVTARSVIASGELGRITRLDLRCDQEDASTLEGGPGGGLLRDMGSHVIDQALDLLGPARAVSAQMDWLELPAGPTDTGFVITVLHRSGAHSHISASKINHLSSRELRVHGELGSYVSDYTDVQFEAVRSGRRPEGARTDWGYETESRWGTLSTSDGTRPIPSLQGDYALFYDRIAAAVEGDGQEPVPALEGVAVLRVLDAARLSAAEDRTVIL</sequence>
<keyword evidence="7" id="KW-1185">Reference proteome</keyword>
<evidence type="ECO:0000313" key="6">
    <source>
        <dbReference type="EMBL" id="GAA2042899.1"/>
    </source>
</evidence>
<dbReference type="InterPro" id="IPR051317">
    <property type="entry name" value="Gfo/Idh/MocA_oxidoreduct"/>
</dbReference>
<evidence type="ECO:0000259" key="4">
    <source>
        <dbReference type="Pfam" id="PF01408"/>
    </source>
</evidence>
<gene>
    <name evidence="6" type="ORF">GCM10009819_31760</name>
</gene>
<dbReference type="InterPro" id="IPR055170">
    <property type="entry name" value="GFO_IDH_MocA-like_dom"/>
</dbReference>
<evidence type="ECO:0000256" key="1">
    <source>
        <dbReference type="ARBA" id="ARBA00010928"/>
    </source>
</evidence>
<dbReference type="Proteomes" id="UP001501196">
    <property type="component" value="Unassembled WGS sequence"/>
</dbReference>
<dbReference type="RefSeq" id="WP_344376623.1">
    <property type="nucleotide sequence ID" value="NZ_BAAAPW010000005.1"/>
</dbReference>
<organism evidence="6 7">
    <name type="scientific">Agromyces tropicus</name>
    <dbReference type="NCBI Taxonomy" id="555371"/>
    <lineage>
        <taxon>Bacteria</taxon>
        <taxon>Bacillati</taxon>
        <taxon>Actinomycetota</taxon>
        <taxon>Actinomycetes</taxon>
        <taxon>Micrococcales</taxon>
        <taxon>Microbacteriaceae</taxon>
        <taxon>Agromyces</taxon>
    </lineage>
</organism>
<dbReference type="EMBL" id="BAAAPW010000005">
    <property type="protein sequence ID" value="GAA2042899.1"/>
    <property type="molecule type" value="Genomic_DNA"/>
</dbReference>
<proteinExistence type="inferred from homology"/>
<reference evidence="6 7" key="1">
    <citation type="journal article" date="2019" name="Int. J. Syst. Evol. Microbiol.">
        <title>The Global Catalogue of Microorganisms (GCM) 10K type strain sequencing project: providing services to taxonomists for standard genome sequencing and annotation.</title>
        <authorList>
            <consortium name="The Broad Institute Genomics Platform"/>
            <consortium name="The Broad Institute Genome Sequencing Center for Infectious Disease"/>
            <person name="Wu L."/>
            <person name="Ma J."/>
        </authorList>
    </citation>
    <scope>NUCLEOTIDE SEQUENCE [LARGE SCALE GENOMIC DNA]</scope>
    <source>
        <strain evidence="6 7">JCM 15672</strain>
    </source>
</reference>
<name>A0ABN2UTR9_9MICO</name>
<dbReference type="PANTHER" id="PTHR43708">
    <property type="entry name" value="CONSERVED EXPRESSED OXIDOREDUCTASE (EUROFUNG)"/>
    <property type="match status" value="1"/>
</dbReference>
<dbReference type="Gene3D" id="3.40.50.720">
    <property type="entry name" value="NAD(P)-binding Rossmann-like Domain"/>
    <property type="match status" value="1"/>
</dbReference>
<feature type="domain" description="GFO/IDH/MocA-like oxidoreductase" evidence="5">
    <location>
        <begin position="131"/>
        <end position="244"/>
    </location>
</feature>
<accession>A0ABN2UTR9</accession>
<feature type="domain" description="Gfo/Idh/MocA-like oxidoreductase N-terminal" evidence="4">
    <location>
        <begin position="3"/>
        <end position="122"/>
    </location>
</feature>
<keyword evidence="2" id="KW-0560">Oxidoreductase</keyword>
<evidence type="ECO:0000313" key="7">
    <source>
        <dbReference type="Proteomes" id="UP001501196"/>
    </source>
</evidence>
<comment type="caution">
    <text evidence="6">The sequence shown here is derived from an EMBL/GenBank/DDBJ whole genome shotgun (WGS) entry which is preliminary data.</text>
</comment>
<keyword evidence="3" id="KW-0520">NAD</keyword>
<evidence type="ECO:0000259" key="5">
    <source>
        <dbReference type="Pfam" id="PF22725"/>
    </source>
</evidence>
<dbReference type="InterPro" id="IPR036291">
    <property type="entry name" value="NAD(P)-bd_dom_sf"/>
</dbReference>
<dbReference type="PANTHER" id="PTHR43708:SF5">
    <property type="entry name" value="CONSERVED EXPRESSED OXIDOREDUCTASE (EUROFUNG)-RELATED"/>
    <property type="match status" value="1"/>
</dbReference>
<dbReference type="Pfam" id="PF01408">
    <property type="entry name" value="GFO_IDH_MocA"/>
    <property type="match status" value="1"/>
</dbReference>
<evidence type="ECO:0000256" key="3">
    <source>
        <dbReference type="ARBA" id="ARBA00023027"/>
    </source>
</evidence>
<comment type="similarity">
    <text evidence="1">Belongs to the Gfo/Idh/MocA family.</text>
</comment>
<evidence type="ECO:0000256" key="2">
    <source>
        <dbReference type="ARBA" id="ARBA00023002"/>
    </source>
</evidence>
<dbReference type="SUPFAM" id="SSF51735">
    <property type="entry name" value="NAD(P)-binding Rossmann-fold domains"/>
    <property type="match status" value="1"/>
</dbReference>
<dbReference type="SUPFAM" id="SSF55347">
    <property type="entry name" value="Glyceraldehyde-3-phosphate dehydrogenase-like, C-terminal domain"/>
    <property type="match status" value="1"/>
</dbReference>
<protein>
    <submittedName>
        <fullName evidence="6">Gfo/Idh/MocA family oxidoreductase</fullName>
    </submittedName>
</protein>
<dbReference type="Gene3D" id="3.30.360.10">
    <property type="entry name" value="Dihydrodipicolinate Reductase, domain 2"/>
    <property type="match status" value="1"/>
</dbReference>